<gene>
    <name evidence="1" type="ORF">SAMN06296020_10588</name>
</gene>
<protein>
    <submittedName>
        <fullName evidence="1">Uncharacterized protein</fullName>
    </submittedName>
</protein>
<comment type="caution">
    <text evidence="1">The sequence shown here is derived from an EMBL/GenBank/DDBJ whole genome shotgun (WGS) entry which is preliminary data.</text>
</comment>
<proteinExistence type="predicted"/>
<keyword evidence="2" id="KW-1185">Reference proteome</keyword>
<sequence length="90" mass="9812">MRFMFSMLRMFRVGCVAGTIRQFGQQMMVCDGLRMMVLLAAMPLPDALFTDALLSDKPNGQGIAVIFIVGGFHGGNNGADEVQQPKNNES</sequence>
<dbReference type="Proteomes" id="UP001158066">
    <property type="component" value="Unassembled WGS sequence"/>
</dbReference>
<evidence type="ECO:0000313" key="2">
    <source>
        <dbReference type="Proteomes" id="UP001158066"/>
    </source>
</evidence>
<dbReference type="AlphaFoldDB" id="A0AA45WVN1"/>
<accession>A0AA45WVN1</accession>
<reference evidence="1" key="1">
    <citation type="submission" date="2017-05" db="EMBL/GenBank/DDBJ databases">
        <authorList>
            <person name="Varghese N."/>
            <person name="Submissions S."/>
        </authorList>
    </citation>
    <scope>NUCLEOTIDE SEQUENCE</scope>
    <source>
        <strain evidence="1">Su22</strain>
    </source>
</reference>
<dbReference type="EMBL" id="FXUF01000005">
    <property type="protein sequence ID" value="SMP54160.1"/>
    <property type="molecule type" value="Genomic_DNA"/>
</dbReference>
<name>A0AA45WVN1_9CLOT</name>
<evidence type="ECO:0000313" key="1">
    <source>
        <dbReference type="EMBL" id="SMP54160.1"/>
    </source>
</evidence>
<organism evidence="1 2">
    <name type="scientific">Anoxynatronum buryatiense</name>
    <dbReference type="NCBI Taxonomy" id="489973"/>
    <lineage>
        <taxon>Bacteria</taxon>
        <taxon>Bacillati</taxon>
        <taxon>Bacillota</taxon>
        <taxon>Clostridia</taxon>
        <taxon>Eubacteriales</taxon>
        <taxon>Clostridiaceae</taxon>
        <taxon>Anoxynatronum</taxon>
    </lineage>
</organism>